<feature type="transmembrane region" description="Helical" evidence="5">
    <location>
        <begin position="130"/>
        <end position="160"/>
    </location>
</feature>
<feature type="transmembrane region" description="Helical" evidence="5">
    <location>
        <begin position="35"/>
        <end position="57"/>
    </location>
</feature>
<dbReference type="EMBL" id="BMIR01000009">
    <property type="protein sequence ID" value="GGE42552.1"/>
    <property type="molecule type" value="Genomic_DNA"/>
</dbReference>
<dbReference type="GO" id="GO:0017004">
    <property type="term" value="P:cytochrome complex assembly"/>
    <property type="evidence" value="ECO:0007669"/>
    <property type="project" value="InterPro"/>
</dbReference>
<evidence type="ECO:0000313" key="8">
    <source>
        <dbReference type="Proteomes" id="UP000628775"/>
    </source>
</evidence>
<evidence type="ECO:0000313" key="7">
    <source>
        <dbReference type="EMBL" id="GGE42552.1"/>
    </source>
</evidence>
<feature type="transmembrane region" description="Helical" evidence="5">
    <location>
        <begin position="181"/>
        <end position="202"/>
    </location>
</feature>
<dbReference type="GO" id="GO:0020037">
    <property type="term" value="F:heme binding"/>
    <property type="evidence" value="ECO:0007669"/>
    <property type="project" value="InterPro"/>
</dbReference>
<feature type="transmembrane region" description="Helical" evidence="5">
    <location>
        <begin position="245"/>
        <end position="262"/>
    </location>
</feature>
<protein>
    <submittedName>
        <fullName evidence="7">Cytochrome c assembly protein</fullName>
    </submittedName>
</protein>
<evidence type="ECO:0000256" key="3">
    <source>
        <dbReference type="ARBA" id="ARBA00022989"/>
    </source>
</evidence>
<evidence type="ECO:0000256" key="2">
    <source>
        <dbReference type="ARBA" id="ARBA00022692"/>
    </source>
</evidence>
<dbReference type="Pfam" id="PF01578">
    <property type="entry name" value="Cytochrom_C_asm"/>
    <property type="match status" value="1"/>
</dbReference>
<comment type="caution">
    <text evidence="7">The sequence shown here is derived from an EMBL/GenBank/DDBJ whole genome shotgun (WGS) entry which is preliminary data.</text>
</comment>
<keyword evidence="8" id="KW-1185">Reference proteome</keyword>
<feature type="transmembrane region" description="Helical" evidence="5">
    <location>
        <begin position="90"/>
        <end position="110"/>
    </location>
</feature>
<dbReference type="PANTHER" id="PTHR30071:SF15">
    <property type="entry name" value="PROTEIN HEMX"/>
    <property type="match status" value="1"/>
</dbReference>
<gene>
    <name evidence="7" type="primary">hemX</name>
    <name evidence="7" type="ORF">GCM10011391_21700</name>
</gene>
<dbReference type="RefSeq" id="WP_188693501.1">
    <property type="nucleotide sequence ID" value="NZ_BMIR01000009.1"/>
</dbReference>
<comment type="subcellular location">
    <subcellularLocation>
        <location evidence="1">Membrane</location>
        <topology evidence="1">Multi-pass membrane protein</topology>
    </subcellularLocation>
</comment>
<keyword evidence="4 5" id="KW-0472">Membrane</keyword>
<reference evidence="7" key="1">
    <citation type="journal article" date="2014" name="Int. J. Syst. Evol. Microbiol.">
        <title>Complete genome sequence of Corynebacterium casei LMG S-19264T (=DSM 44701T), isolated from a smear-ripened cheese.</title>
        <authorList>
            <consortium name="US DOE Joint Genome Institute (JGI-PGF)"/>
            <person name="Walter F."/>
            <person name="Albersmeier A."/>
            <person name="Kalinowski J."/>
            <person name="Ruckert C."/>
        </authorList>
    </citation>
    <scope>NUCLEOTIDE SEQUENCE</scope>
    <source>
        <strain evidence="7">CGMCC 1.15371</strain>
    </source>
</reference>
<evidence type="ECO:0000259" key="6">
    <source>
        <dbReference type="Pfam" id="PF01578"/>
    </source>
</evidence>
<name>A0A8J2VPR7_9BACL</name>
<keyword evidence="2 5" id="KW-0812">Transmembrane</keyword>
<evidence type="ECO:0000256" key="1">
    <source>
        <dbReference type="ARBA" id="ARBA00004141"/>
    </source>
</evidence>
<evidence type="ECO:0000256" key="5">
    <source>
        <dbReference type="SAM" id="Phobius"/>
    </source>
</evidence>
<dbReference type="InterPro" id="IPR002541">
    <property type="entry name" value="Cyt_c_assembly"/>
</dbReference>
<proteinExistence type="predicted"/>
<dbReference type="GO" id="GO:0005886">
    <property type="term" value="C:plasma membrane"/>
    <property type="evidence" value="ECO:0007669"/>
    <property type="project" value="TreeGrafter"/>
</dbReference>
<evidence type="ECO:0000256" key="4">
    <source>
        <dbReference type="ARBA" id="ARBA00023136"/>
    </source>
</evidence>
<reference evidence="7" key="2">
    <citation type="submission" date="2020-09" db="EMBL/GenBank/DDBJ databases">
        <authorList>
            <person name="Sun Q."/>
            <person name="Zhou Y."/>
        </authorList>
    </citation>
    <scope>NUCLEOTIDE SEQUENCE</scope>
    <source>
        <strain evidence="7">CGMCC 1.15371</strain>
    </source>
</reference>
<sequence>MTMHWLYDITVILYAACVCSFFIDFLQNNRKAHQLAFWLLSIVWVLQLITVVLKVSYTKEFPILTPIDGLFFVAWIIVSASLVMHRFFKLYFFGFFANLVGFAIMVITLFQPNDPAAPILGQRLMSDLLIIHISIALLSYAAFAISFILSMMYLVEYRLLKQKKWDQRLIHFGSLARLEQGAFYCNLLGVPLLLISLLLGIIRATDVFSNVNWLDSKIITSFLVLLAYCLYLYQRLGKNVYGKPLVFWNIVAFLLVLINVFLSEVFTGFHLW</sequence>
<organism evidence="7 8">
    <name type="scientific">Pullulanibacillus camelliae</name>
    <dbReference type="NCBI Taxonomy" id="1707096"/>
    <lineage>
        <taxon>Bacteria</taxon>
        <taxon>Bacillati</taxon>
        <taxon>Bacillota</taxon>
        <taxon>Bacilli</taxon>
        <taxon>Bacillales</taxon>
        <taxon>Sporolactobacillaceae</taxon>
        <taxon>Pullulanibacillus</taxon>
    </lineage>
</organism>
<dbReference type="InterPro" id="IPR045062">
    <property type="entry name" value="Cyt_c_biogenesis_CcsA/CcmC"/>
</dbReference>
<feature type="domain" description="Cytochrome c assembly protein" evidence="6">
    <location>
        <begin position="70"/>
        <end position="270"/>
    </location>
</feature>
<dbReference type="PANTHER" id="PTHR30071">
    <property type="entry name" value="HEME EXPORTER PROTEIN C"/>
    <property type="match status" value="1"/>
</dbReference>
<keyword evidence="3 5" id="KW-1133">Transmembrane helix</keyword>
<dbReference type="AlphaFoldDB" id="A0A8J2VPR7"/>
<feature type="transmembrane region" description="Helical" evidence="5">
    <location>
        <begin position="63"/>
        <end position="83"/>
    </location>
</feature>
<feature type="transmembrane region" description="Helical" evidence="5">
    <location>
        <begin position="6"/>
        <end position="23"/>
    </location>
</feature>
<dbReference type="Proteomes" id="UP000628775">
    <property type="component" value="Unassembled WGS sequence"/>
</dbReference>
<feature type="transmembrane region" description="Helical" evidence="5">
    <location>
        <begin position="214"/>
        <end position="233"/>
    </location>
</feature>
<accession>A0A8J2VPR7</accession>